<evidence type="ECO:0000313" key="13">
    <source>
        <dbReference type="EMBL" id="MDO6673190.1"/>
    </source>
</evidence>
<dbReference type="InterPro" id="IPR050924">
    <property type="entry name" value="Peroxiredoxin_BCP/PrxQ"/>
</dbReference>
<keyword evidence="5" id="KW-0560">Oxidoreductase</keyword>
<dbReference type="PROSITE" id="PS51352">
    <property type="entry name" value="THIOREDOXIN_2"/>
    <property type="match status" value="1"/>
</dbReference>
<evidence type="ECO:0000256" key="7">
    <source>
        <dbReference type="ARBA" id="ARBA00023284"/>
    </source>
</evidence>
<dbReference type="Gene3D" id="3.40.30.10">
    <property type="entry name" value="Glutaredoxin"/>
    <property type="match status" value="1"/>
</dbReference>
<comment type="caution">
    <text evidence="13">The sequence shown here is derived from an EMBL/GenBank/DDBJ whole genome shotgun (WGS) entry which is preliminary data.</text>
</comment>
<organism evidence="13 14">
    <name type="scientific">Cobetia amphilecti</name>
    <dbReference type="NCBI Taxonomy" id="1055104"/>
    <lineage>
        <taxon>Bacteria</taxon>
        <taxon>Pseudomonadati</taxon>
        <taxon>Pseudomonadota</taxon>
        <taxon>Gammaproteobacteria</taxon>
        <taxon>Oceanospirillales</taxon>
        <taxon>Halomonadaceae</taxon>
        <taxon>Cobetia</taxon>
    </lineage>
</organism>
<evidence type="ECO:0000256" key="6">
    <source>
        <dbReference type="ARBA" id="ARBA00023157"/>
    </source>
</evidence>
<evidence type="ECO:0000313" key="14">
    <source>
        <dbReference type="Proteomes" id="UP001170481"/>
    </source>
</evidence>
<dbReference type="PANTHER" id="PTHR42801:SF7">
    <property type="entry name" value="SLL1159 PROTEIN"/>
    <property type="match status" value="1"/>
</dbReference>
<gene>
    <name evidence="13" type="ORF">Q4535_13825</name>
</gene>
<dbReference type="Proteomes" id="UP001170481">
    <property type="component" value="Unassembled WGS sequence"/>
</dbReference>
<dbReference type="GO" id="GO:0005737">
    <property type="term" value="C:cytoplasm"/>
    <property type="evidence" value="ECO:0007669"/>
    <property type="project" value="TreeGrafter"/>
</dbReference>
<comment type="similarity">
    <text evidence="9">Belongs to the peroxiredoxin family. BCP/PrxQ subfamily.</text>
</comment>
<feature type="domain" description="Thioredoxin" evidence="12">
    <location>
        <begin position="137"/>
        <end position="310"/>
    </location>
</feature>
<dbReference type="CDD" id="cd02970">
    <property type="entry name" value="PRX_like2"/>
    <property type="match status" value="1"/>
</dbReference>
<evidence type="ECO:0000256" key="5">
    <source>
        <dbReference type="ARBA" id="ARBA00023002"/>
    </source>
</evidence>
<dbReference type="InterPro" id="IPR013766">
    <property type="entry name" value="Thioredoxin_domain"/>
</dbReference>
<dbReference type="EMBL" id="JAUORK010000020">
    <property type="protein sequence ID" value="MDO6673190.1"/>
    <property type="molecule type" value="Genomic_DNA"/>
</dbReference>
<evidence type="ECO:0000256" key="3">
    <source>
        <dbReference type="ARBA" id="ARBA00022559"/>
    </source>
</evidence>
<dbReference type="EC" id="1.11.1.24" evidence="2"/>
<evidence type="ECO:0000256" key="10">
    <source>
        <dbReference type="ARBA" id="ARBA00042639"/>
    </source>
</evidence>
<protein>
    <recommendedName>
        <fullName evidence="2">thioredoxin-dependent peroxiredoxin</fullName>
        <ecNumber evidence="2">1.11.1.24</ecNumber>
    </recommendedName>
    <alternativeName>
        <fullName evidence="8">Thioredoxin peroxidase</fullName>
    </alternativeName>
    <alternativeName>
        <fullName evidence="10">Thioredoxin-dependent peroxiredoxin Bcp</fullName>
    </alternativeName>
</protein>
<evidence type="ECO:0000256" key="9">
    <source>
        <dbReference type="ARBA" id="ARBA00038489"/>
    </source>
</evidence>
<dbReference type="GO" id="GO:0045454">
    <property type="term" value="P:cell redox homeostasis"/>
    <property type="evidence" value="ECO:0007669"/>
    <property type="project" value="TreeGrafter"/>
</dbReference>
<dbReference type="InterPro" id="IPR000866">
    <property type="entry name" value="AhpC/TSA"/>
</dbReference>
<accession>A0AAP4WWJ7</accession>
<dbReference type="SUPFAM" id="SSF52833">
    <property type="entry name" value="Thioredoxin-like"/>
    <property type="match status" value="1"/>
</dbReference>
<name>A0AAP4WWJ7_9GAMM</name>
<keyword evidence="3" id="KW-0575">Peroxidase</keyword>
<dbReference type="AlphaFoldDB" id="A0AAP4WWJ7"/>
<comment type="catalytic activity">
    <reaction evidence="11">
        <text>a hydroperoxide + [thioredoxin]-dithiol = an alcohol + [thioredoxin]-disulfide + H2O</text>
        <dbReference type="Rhea" id="RHEA:62620"/>
        <dbReference type="Rhea" id="RHEA-COMP:10698"/>
        <dbReference type="Rhea" id="RHEA-COMP:10700"/>
        <dbReference type="ChEBI" id="CHEBI:15377"/>
        <dbReference type="ChEBI" id="CHEBI:29950"/>
        <dbReference type="ChEBI" id="CHEBI:30879"/>
        <dbReference type="ChEBI" id="CHEBI:35924"/>
        <dbReference type="ChEBI" id="CHEBI:50058"/>
        <dbReference type="EC" id="1.11.1.24"/>
    </reaction>
</comment>
<proteinExistence type="inferred from homology"/>
<evidence type="ECO:0000256" key="1">
    <source>
        <dbReference type="ARBA" id="ARBA00003330"/>
    </source>
</evidence>
<evidence type="ECO:0000256" key="4">
    <source>
        <dbReference type="ARBA" id="ARBA00022862"/>
    </source>
</evidence>
<keyword evidence="6" id="KW-1015">Disulfide bond</keyword>
<dbReference type="InterPro" id="IPR036249">
    <property type="entry name" value="Thioredoxin-like_sf"/>
</dbReference>
<dbReference type="RefSeq" id="WP_303594842.1">
    <property type="nucleotide sequence ID" value="NZ_JAUORK010000020.1"/>
</dbReference>
<dbReference type="Pfam" id="PF00578">
    <property type="entry name" value="AhpC-TSA"/>
    <property type="match status" value="1"/>
</dbReference>
<comment type="function">
    <text evidence="1">Thiol-specific peroxidase that catalyzes the reduction of hydrogen peroxide and organic hydroperoxides to water and alcohols, respectively. Plays a role in cell protection against oxidative stress by detoxifying peroxides and as sensor of hydrogen peroxide-mediated signaling events.</text>
</comment>
<keyword evidence="7" id="KW-0676">Redox-active center</keyword>
<evidence type="ECO:0000256" key="11">
    <source>
        <dbReference type="ARBA" id="ARBA00049091"/>
    </source>
</evidence>
<sequence length="310" mass="34575">MINDLIASFDPLMITWGRTGYQSSRLIVVIINNNYTFMTGLRHHPPCNGADARLQDGLSPILCYARRGLGYTTERARAYGWPFPAAHYHLSEDSMKSLKEQTEAKVEAGRQAKPDFMKNVDEIIEKAKALQQGANALSVDEKAPGFTLPNAAGQAVSLEELLESGPVVVTFYRGDWCPYCSLQLRALNERLDDIRAHGAQLVAISPQVPDDSLSATEIDEMQFHVLSDQDAEVASRYGVAWKVPDYLMEHMRVDRELDLDAINNGDGSVLPIPATFVIAQDRTVSWRHVDVDYRTRSEPEDIVNALKELA</sequence>
<keyword evidence="4" id="KW-0049">Antioxidant</keyword>
<reference evidence="13" key="1">
    <citation type="submission" date="2023-07" db="EMBL/GenBank/DDBJ databases">
        <title>Genome content predicts the carbon catabolic preferences of heterotrophic bacteria.</title>
        <authorList>
            <person name="Gralka M."/>
        </authorList>
    </citation>
    <scope>NUCLEOTIDE SEQUENCE</scope>
    <source>
        <strain evidence="13">C2R13</strain>
    </source>
</reference>
<dbReference type="GO" id="GO:0008379">
    <property type="term" value="F:thioredoxin peroxidase activity"/>
    <property type="evidence" value="ECO:0007669"/>
    <property type="project" value="TreeGrafter"/>
</dbReference>
<evidence type="ECO:0000259" key="12">
    <source>
        <dbReference type="PROSITE" id="PS51352"/>
    </source>
</evidence>
<dbReference type="PANTHER" id="PTHR42801">
    <property type="entry name" value="THIOREDOXIN-DEPENDENT PEROXIDE REDUCTASE"/>
    <property type="match status" value="1"/>
</dbReference>
<evidence type="ECO:0000256" key="8">
    <source>
        <dbReference type="ARBA" id="ARBA00032824"/>
    </source>
</evidence>
<dbReference type="GO" id="GO:0034599">
    <property type="term" value="P:cellular response to oxidative stress"/>
    <property type="evidence" value="ECO:0007669"/>
    <property type="project" value="TreeGrafter"/>
</dbReference>
<evidence type="ECO:0000256" key="2">
    <source>
        <dbReference type="ARBA" id="ARBA00013017"/>
    </source>
</evidence>